<dbReference type="SUPFAM" id="SSF82171">
    <property type="entry name" value="DPP6 N-terminal domain-like"/>
    <property type="match status" value="2"/>
</dbReference>
<dbReference type="Proteomes" id="UP000076502">
    <property type="component" value="Unassembled WGS sequence"/>
</dbReference>
<evidence type="ECO:0000256" key="2">
    <source>
        <dbReference type="SAM" id="MobiDB-lite"/>
    </source>
</evidence>
<dbReference type="Pfam" id="PF02731">
    <property type="entry name" value="SKIP_SNW"/>
    <property type="match status" value="1"/>
</dbReference>
<dbReference type="InterPro" id="IPR002469">
    <property type="entry name" value="Peptidase_S9B_N"/>
</dbReference>
<feature type="region of interest" description="Disordered" evidence="2">
    <location>
        <begin position="937"/>
        <end position="956"/>
    </location>
</feature>
<feature type="domain" description="SKI-interacting protein SKIP SNW" evidence="5">
    <location>
        <begin position="715"/>
        <end position="835"/>
    </location>
</feature>
<protein>
    <submittedName>
        <fullName evidence="6">Puff-specific protein Bx42</fullName>
    </submittedName>
</protein>
<dbReference type="InterPro" id="IPR004015">
    <property type="entry name" value="SKI-int_prot_SKIP_SNW-dom"/>
</dbReference>
<evidence type="ECO:0000313" key="6">
    <source>
        <dbReference type="EMBL" id="KZC05891.1"/>
    </source>
</evidence>
<gene>
    <name evidence="6" type="ORF">WN55_06064</name>
</gene>
<evidence type="ECO:0000259" key="3">
    <source>
        <dbReference type="Pfam" id="PF00326"/>
    </source>
</evidence>
<dbReference type="SUPFAM" id="SSF53474">
    <property type="entry name" value="alpha/beta-Hydrolases"/>
    <property type="match status" value="1"/>
</dbReference>
<dbReference type="Gene3D" id="2.140.10.30">
    <property type="entry name" value="Dipeptidylpeptidase IV, N-terminal domain"/>
    <property type="match status" value="2"/>
</dbReference>
<dbReference type="OrthoDB" id="666364at2759"/>
<dbReference type="GO" id="GO:0000398">
    <property type="term" value="P:mRNA splicing, via spliceosome"/>
    <property type="evidence" value="ECO:0007669"/>
    <property type="project" value="InterPro"/>
</dbReference>
<evidence type="ECO:0000259" key="4">
    <source>
        <dbReference type="Pfam" id="PF00930"/>
    </source>
</evidence>
<reference evidence="6 7" key="1">
    <citation type="submission" date="2015-07" db="EMBL/GenBank/DDBJ databases">
        <title>The genome of Dufourea novaeangliae.</title>
        <authorList>
            <person name="Pan H."/>
            <person name="Kapheim K."/>
        </authorList>
    </citation>
    <scope>NUCLEOTIDE SEQUENCE [LARGE SCALE GENOMIC DNA]</scope>
    <source>
        <strain evidence="6">0120121106</strain>
        <tissue evidence="6">Whole body</tissue>
    </source>
</reference>
<dbReference type="Pfam" id="PF00930">
    <property type="entry name" value="DPPIV_N"/>
    <property type="match status" value="2"/>
</dbReference>
<dbReference type="EMBL" id="KQ434803">
    <property type="protein sequence ID" value="KZC05891.1"/>
    <property type="molecule type" value="Genomic_DNA"/>
</dbReference>
<dbReference type="InterPro" id="IPR017862">
    <property type="entry name" value="SKI-int_prot_SKIP"/>
</dbReference>
<dbReference type="InterPro" id="IPR001375">
    <property type="entry name" value="Peptidase_S9_cat"/>
</dbReference>
<feature type="region of interest" description="Disordered" evidence="2">
    <location>
        <begin position="715"/>
        <end position="738"/>
    </location>
</feature>
<evidence type="ECO:0000259" key="5">
    <source>
        <dbReference type="Pfam" id="PF02731"/>
    </source>
</evidence>
<dbReference type="STRING" id="178035.A0A154P1Z7"/>
<feature type="region of interest" description="Disordered" evidence="2">
    <location>
        <begin position="971"/>
        <end position="1038"/>
    </location>
</feature>
<evidence type="ECO:0000256" key="1">
    <source>
        <dbReference type="ARBA" id="ARBA00010197"/>
    </source>
</evidence>
<feature type="domain" description="Dipeptidylpeptidase IV N-terminal" evidence="4">
    <location>
        <begin position="135"/>
        <end position="387"/>
    </location>
</feature>
<comment type="similarity">
    <text evidence="1">Belongs to the SNW family.</text>
</comment>
<accession>A0A154P1Z7</accession>
<keyword evidence="7" id="KW-1185">Reference proteome</keyword>
<feature type="domain" description="Peptidase S9 prolyl oligopeptidase catalytic" evidence="3">
    <location>
        <begin position="662"/>
        <end position="713"/>
    </location>
</feature>
<name>A0A154P1Z7_DUFNO</name>
<feature type="region of interest" description="Disordered" evidence="2">
    <location>
        <begin position="853"/>
        <end position="884"/>
    </location>
</feature>
<dbReference type="Pfam" id="PF00326">
    <property type="entry name" value="Peptidase_S9"/>
    <property type="match status" value="1"/>
</dbReference>
<organism evidence="6 7">
    <name type="scientific">Dufourea novaeangliae</name>
    <name type="common">Sweat bee</name>
    <dbReference type="NCBI Taxonomy" id="178035"/>
    <lineage>
        <taxon>Eukaryota</taxon>
        <taxon>Metazoa</taxon>
        <taxon>Ecdysozoa</taxon>
        <taxon>Arthropoda</taxon>
        <taxon>Hexapoda</taxon>
        <taxon>Insecta</taxon>
        <taxon>Pterygota</taxon>
        <taxon>Neoptera</taxon>
        <taxon>Endopterygota</taxon>
        <taxon>Hymenoptera</taxon>
        <taxon>Apocrita</taxon>
        <taxon>Aculeata</taxon>
        <taxon>Apoidea</taxon>
        <taxon>Anthophila</taxon>
        <taxon>Halictidae</taxon>
        <taxon>Rophitinae</taxon>
        <taxon>Dufourea</taxon>
    </lineage>
</organism>
<feature type="compositionally biased region" description="Basic and acidic residues" evidence="2">
    <location>
        <begin position="1020"/>
        <end position="1038"/>
    </location>
</feature>
<sequence>MYSGVTKRKVYGIKEVVPPQRRVGAAERIKLELASEANVTTQSESFCFYSRLARSSAESNAESSGLKPCRKVGNRRTEPFCLKHSAPAACVIRQQAREPTLSRHPNLKRSKALVNEFDRIQFSPRGRLREFLFLLATWAPRGNALVYVHLNNIYYRPEAEVAVDYQITNTGVFGTIYNGVPDWVYEEEVFGSNKALWFSPSGTKLAFGYFDDTHTPIITIPFYGYPGSITFQYTSAISIHYPKSGTTNPTVKLFYVDLERVVEGNVSLTEIEHPAELSSTERILSAVAFPTDNLVYATWMNRVQNRAYFHFCSVVGWVEQFEPPVFSDDGNSFLTILPEKQRNGSHWRHVVAITNASSGKPVRAALTSGYFVVTEIVSWDQENSYLYCPPKFAFQRDFRTSEPISGLASLEYPEFCDNCPQVRKLMISVQRARSGASIISVVVSITPMIKTRVNVSGCTGDCDTKKDDPPRWGTRWSGYANDRLTFFFVPDRYYLATTEGESAVQHLYRISVRGEDRKPTCLSCTAVREMDSNRCLYNTAKFSTDHSHYVLTCAGPGVPDIAIYNRVSSPLDTKHTHVHGEVSFQNSNKLFAWENNEAVSEIIVEKSQPIVRRYNVPVPGGFKARVRLLIPPDADLSGATKYPMLIYVYGGPDSYQVTEKFNVDWGTYLVTNKSIIYATIDGRGSGLMDNGMLFAGYRNLGTVEIADQINVTRINKKIPRGPPSPPAPVMHSPTRKVTVKEQKEWKIPPCISNWKNAKGYTIPLDKRLAADGRGLQQVHINENFAKLAEALYIADRKAREAVEMRAQLEKKLAQKEKEKKEDHLRQLAQKAREERAGLKSSAAIEWNWERDQLRQERHKDRARERNLARAAPDKRSRLQRERERDISEQIALGLPAKSIPNTGEAQFDQRLFNTTKGMDSGYGHDDEYNVYDKPWKDSNSIGSHIYRPSKSIDKDTYGDDLEKLVKTNRFVPDKEFSGTDRSATRSGPVQFEKDEEDPFGLDQFLKQAKRASSSTTTATKRKEEREQRRDDRDKRRKH</sequence>
<dbReference type="GO" id="GO:0005681">
    <property type="term" value="C:spliceosomal complex"/>
    <property type="evidence" value="ECO:0007669"/>
    <property type="project" value="InterPro"/>
</dbReference>
<proteinExistence type="inferred from homology"/>
<dbReference type="PANTHER" id="PTHR12096">
    <property type="entry name" value="NUCLEAR PROTEIN SKIP-RELATED"/>
    <property type="match status" value="1"/>
</dbReference>
<feature type="domain" description="Dipeptidylpeptidase IV N-terminal" evidence="4">
    <location>
        <begin position="493"/>
        <end position="559"/>
    </location>
</feature>
<dbReference type="Gene3D" id="3.40.50.1820">
    <property type="entry name" value="alpha/beta hydrolase"/>
    <property type="match status" value="1"/>
</dbReference>
<feature type="region of interest" description="Disordered" evidence="2">
    <location>
        <begin position="813"/>
        <end position="836"/>
    </location>
</feature>
<dbReference type="GO" id="GO:0006508">
    <property type="term" value="P:proteolysis"/>
    <property type="evidence" value="ECO:0007669"/>
    <property type="project" value="InterPro"/>
</dbReference>
<dbReference type="AlphaFoldDB" id="A0A154P1Z7"/>
<dbReference type="InterPro" id="IPR029058">
    <property type="entry name" value="AB_hydrolase_fold"/>
</dbReference>
<evidence type="ECO:0000313" key="7">
    <source>
        <dbReference type="Proteomes" id="UP000076502"/>
    </source>
</evidence>